<dbReference type="GO" id="GO:0005524">
    <property type="term" value="F:ATP binding"/>
    <property type="evidence" value="ECO:0007669"/>
    <property type="project" value="UniProtKB-KW"/>
</dbReference>
<dbReference type="PRINTS" id="PR01020">
    <property type="entry name" value="LPSBIOSNTHSS"/>
</dbReference>
<feature type="binding site" evidence="9">
    <location>
        <begin position="92"/>
        <end position="94"/>
    </location>
    <ligand>
        <name>ATP</name>
        <dbReference type="ChEBI" id="CHEBI:30616"/>
    </ligand>
</feature>
<name>H1HP57_9BACT</name>
<reference evidence="12 13" key="1">
    <citation type="submission" date="2011-12" db="EMBL/GenBank/DDBJ databases">
        <title>The Genome Sequence of Prevotella maculosa OT 289.</title>
        <authorList>
            <consortium name="The Broad Institute Genome Sequencing Platform"/>
            <person name="Earl A."/>
            <person name="Ward D."/>
            <person name="Feldgarden M."/>
            <person name="Gevers D."/>
            <person name="Izard J."/>
            <person name="Blanton J.M."/>
            <person name="Mathney J."/>
            <person name="Tanner A.C."/>
            <person name="Dewhirst F.E."/>
            <person name="Young S.K."/>
            <person name="Zeng Q."/>
            <person name="Gargeya S."/>
            <person name="Fitzgerald M."/>
            <person name="Haas B."/>
            <person name="Abouelleil A."/>
            <person name="Alvarado L."/>
            <person name="Arachchi H.M."/>
            <person name="Berlin A."/>
            <person name="Chapman S.B."/>
            <person name="Gearin G."/>
            <person name="Goldberg J."/>
            <person name="Griggs A."/>
            <person name="Gujja S."/>
            <person name="Hansen M."/>
            <person name="Heiman D."/>
            <person name="Howarth C."/>
            <person name="Larimer J."/>
            <person name="Lui A."/>
            <person name="MacDonald P.J.P."/>
            <person name="McCowen C."/>
            <person name="Montmayeur A."/>
            <person name="Murphy C."/>
            <person name="Neiman D."/>
            <person name="Pearson M."/>
            <person name="Priest M."/>
            <person name="Roberts A."/>
            <person name="Saif S."/>
            <person name="Shea T."/>
            <person name="Sisk P."/>
            <person name="Stolte C."/>
            <person name="Sykes S."/>
            <person name="Wortman J."/>
            <person name="Nusbaum C."/>
            <person name="Birren B."/>
        </authorList>
    </citation>
    <scope>NUCLEOTIDE SEQUENCE [LARGE SCALE GENOMIC DNA]</scope>
    <source>
        <strain evidence="12 13">OT 289</strain>
    </source>
</reference>
<accession>H1HP57</accession>
<feature type="binding site" evidence="9">
    <location>
        <position position="91"/>
    </location>
    <ligand>
        <name>substrate</name>
    </ligand>
</feature>
<evidence type="ECO:0000256" key="3">
    <source>
        <dbReference type="ARBA" id="ARBA00022695"/>
    </source>
</evidence>
<dbReference type="STRING" id="999422.HMPREF9944_01951"/>
<feature type="binding site" evidence="9">
    <location>
        <position position="45"/>
    </location>
    <ligand>
        <name>substrate</name>
    </ligand>
</feature>
<dbReference type="Proteomes" id="UP000003167">
    <property type="component" value="Unassembled WGS sequence"/>
</dbReference>
<keyword evidence="3 9" id="KW-0548">Nucleotidyltransferase</keyword>
<dbReference type="InterPro" id="IPR001980">
    <property type="entry name" value="PPAT"/>
</dbReference>
<feature type="binding site" evidence="9">
    <location>
        <position position="13"/>
    </location>
    <ligand>
        <name>substrate</name>
    </ligand>
</feature>
<keyword evidence="6 9" id="KW-0460">Magnesium</keyword>
<dbReference type="EMBL" id="AGEK01000032">
    <property type="protein sequence ID" value="EHO68697.1"/>
    <property type="molecule type" value="Genomic_DNA"/>
</dbReference>
<keyword evidence="2 9" id="KW-0808">Transferase</keyword>
<dbReference type="PANTHER" id="PTHR21342">
    <property type="entry name" value="PHOSPHOPANTETHEINE ADENYLYLTRANSFERASE"/>
    <property type="match status" value="1"/>
</dbReference>
<keyword evidence="13" id="KW-1185">Reference proteome</keyword>
<sequence length="171" mass="19222">MEKETRIGLFTGTFDPFTIGHQNIVDRVLPLFDKLVIAVAVSKLKHTSEEIEARVQAIKAVFAGEKRVEVRPYADLTIDMARREGARFIVRGVRSAKDFEYEREQADINKQLGGIETLLLFADPRLSSISSSMVRELQFFGKDVAEWLPQPCSGNPSPARFGGHETLKQTE</sequence>
<feature type="binding site" evidence="9">
    <location>
        <position position="102"/>
    </location>
    <ligand>
        <name>ATP</name>
        <dbReference type="ChEBI" id="CHEBI:30616"/>
    </ligand>
</feature>
<dbReference type="GO" id="GO:0004595">
    <property type="term" value="F:pantetheine-phosphate adenylyltransferase activity"/>
    <property type="evidence" value="ECO:0007669"/>
    <property type="project" value="UniProtKB-UniRule"/>
</dbReference>
<comment type="subunit">
    <text evidence="9">Homohexamer.</text>
</comment>
<dbReference type="OrthoDB" id="9806661at2"/>
<keyword evidence="7 9" id="KW-0173">Coenzyme A biosynthesis</keyword>
<dbReference type="PATRIC" id="fig|999422.3.peg.2055"/>
<dbReference type="HOGENOM" id="CLU_100149_0_1_10"/>
<keyword evidence="1 9" id="KW-0963">Cytoplasm</keyword>
<comment type="subcellular location">
    <subcellularLocation>
        <location evidence="9">Cytoplasm</location>
    </subcellularLocation>
</comment>
<feature type="binding site" evidence="9">
    <location>
        <begin position="126"/>
        <end position="132"/>
    </location>
    <ligand>
        <name>ATP</name>
        <dbReference type="ChEBI" id="CHEBI:30616"/>
    </ligand>
</feature>
<feature type="domain" description="Cytidyltransferase-like" evidence="11">
    <location>
        <begin position="9"/>
        <end position="136"/>
    </location>
</feature>
<keyword evidence="4 9" id="KW-0547">Nucleotide-binding</keyword>
<gene>
    <name evidence="9" type="primary">coaD</name>
    <name evidence="12" type="ORF">HMPREF9944_01951</name>
</gene>
<feature type="site" description="Transition state stabilizer" evidence="9">
    <location>
        <position position="21"/>
    </location>
</feature>
<dbReference type="AlphaFoldDB" id="H1HP57"/>
<comment type="cofactor">
    <cofactor evidence="9">
        <name>Mg(2+)</name>
        <dbReference type="ChEBI" id="CHEBI:18420"/>
    </cofactor>
</comment>
<dbReference type="Pfam" id="PF01467">
    <property type="entry name" value="CTP_transf_like"/>
    <property type="match status" value="1"/>
</dbReference>
<protein>
    <recommendedName>
        <fullName evidence="9">Phosphopantetheine adenylyltransferase</fullName>
        <ecNumber evidence="9">2.7.7.3</ecNumber>
    </recommendedName>
    <alternativeName>
        <fullName evidence="9">Dephospho-CoA pyrophosphorylase</fullName>
    </alternativeName>
    <alternativeName>
        <fullName evidence="9">Pantetheine-phosphate adenylyltransferase</fullName>
        <shortName evidence="9">PPAT</shortName>
    </alternativeName>
</protein>
<comment type="similarity">
    <text evidence="9">Belongs to the bacterial CoaD family.</text>
</comment>
<dbReference type="NCBIfam" id="TIGR01510">
    <property type="entry name" value="coaD_prev_kdtB"/>
    <property type="match status" value="1"/>
</dbReference>
<dbReference type="UniPathway" id="UPA00241">
    <property type="reaction ID" value="UER00355"/>
</dbReference>
<dbReference type="PANTHER" id="PTHR21342:SF1">
    <property type="entry name" value="PHOSPHOPANTETHEINE ADENYLYLTRANSFERASE"/>
    <property type="match status" value="1"/>
</dbReference>
<dbReference type="GO" id="GO:0005737">
    <property type="term" value="C:cytoplasm"/>
    <property type="evidence" value="ECO:0007669"/>
    <property type="project" value="UniProtKB-SubCell"/>
</dbReference>
<dbReference type="SUPFAM" id="SSF52374">
    <property type="entry name" value="Nucleotidylyl transferase"/>
    <property type="match status" value="1"/>
</dbReference>
<evidence type="ECO:0000313" key="12">
    <source>
        <dbReference type="EMBL" id="EHO68697.1"/>
    </source>
</evidence>
<comment type="caution">
    <text evidence="12">The sequence shown here is derived from an EMBL/GenBank/DDBJ whole genome shotgun (WGS) entry which is preliminary data.</text>
</comment>
<evidence type="ECO:0000256" key="2">
    <source>
        <dbReference type="ARBA" id="ARBA00022679"/>
    </source>
</evidence>
<comment type="catalytic activity">
    <reaction evidence="8 9">
        <text>(R)-4'-phosphopantetheine + ATP + H(+) = 3'-dephospho-CoA + diphosphate</text>
        <dbReference type="Rhea" id="RHEA:19801"/>
        <dbReference type="ChEBI" id="CHEBI:15378"/>
        <dbReference type="ChEBI" id="CHEBI:30616"/>
        <dbReference type="ChEBI" id="CHEBI:33019"/>
        <dbReference type="ChEBI" id="CHEBI:57328"/>
        <dbReference type="ChEBI" id="CHEBI:61723"/>
        <dbReference type="EC" id="2.7.7.3"/>
    </reaction>
</comment>
<dbReference type="RefSeq" id="WP_008565979.1">
    <property type="nucleotide sequence ID" value="NZ_JH594506.1"/>
</dbReference>
<dbReference type="NCBIfam" id="TIGR00125">
    <property type="entry name" value="cyt_tran_rel"/>
    <property type="match status" value="1"/>
</dbReference>
<evidence type="ECO:0000256" key="8">
    <source>
        <dbReference type="ARBA" id="ARBA00029346"/>
    </source>
</evidence>
<feature type="binding site" evidence="9">
    <location>
        <position position="77"/>
    </location>
    <ligand>
        <name>substrate</name>
    </ligand>
</feature>
<evidence type="ECO:0000256" key="4">
    <source>
        <dbReference type="ARBA" id="ARBA00022741"/>
    </source>
</evidence>
<dbReference type="HAMAP" id="MF_00151">
    <property type="entry name" value="PPAT_bact"/>
    <property type="match status" value="1"/>
</dbReference>
<dbReference type="GO" id="GO:0015937">
    <property type="term" value="P:coenzyme A biosynthetic process"/>
    <property type="evidence" value="ECO:0007669"/>
    <property type="project" value="UniProtKB-UniRule"/>
</dbReference>
<evidence type="ECO:0000256" key="1">
    <source>
        <dbReference type="ARBA" id="ARBA00022490"/>
    </source>
</evidence>
<evidence type="ECO:0000256" key="7">
    <source>
        <dbReference type="ARBA" id="ARBA00022993"/>
    </source>
</evidence>
<feature type="compositionally biased region" description="Basic and acidic residues" evidence="10">
    <location>
        <begin position="162"/>
        <end position="171"/>
    </location>
</feature>
<dbReference type="EC" id="2.7.7.3" evidence="9"/>
<dbReference type="Gene3D" id="3.40.50.620">
    <property type="entry name" value="HUPs"/>
    <property type="match status" value="1"/>
</dbReference>
<evidence type="ECO:0000256" key="10">
    <source>
        <dbReference type="SAM" id="MobiDB-lite"/>
    </source>
</evidence>
<evidence type="ECO:0000256" key="5">
    <source>
        <dbReference type="ARBA" id="ARBA00022840"/>
    </source>
</evidence>
<organism evidence="12 13">
    <name type="scientific">Segatella maculosa OT 289</name>
    <dbReference type="NCBI Taxonomy" id="999422"/>
    <lineage>
        <taxon>Bacteria</taxon>
        <taxon>Pseudomonadati</taxon>
        <taxon>Bacteroidota</taxon>
        <taxon>Bacteroidia</taxon>
        <taxon>Bacteroidales</taxon>
        <taxon>Prevotellaceae</taxon>
        <taxon>Segatella</taxon>
    </lineage>
</organism>
<evidence type="ECO:0000259" key="11">
    <source>
        <dbReference type="Pfam" id="PF01467"/>
    </source>
</evidence>
<evidence type="ECO:0000313" key="13">
    <source>
        <dbReference type="Proteomes" id="UP000003167"/>
    </source>
</evidence>
<comment type="pathway">
    <text evidence="9">Cofactor biosynthesis; coenzyme A biosynthesis; CoA from (R)-pantothenate: step 4/5.</text>
</comment>
<comment type="function">
    <text evidence="9">Reversibly transfers an adenylyl group from ATP to 4'-phosphopantetheine, yielding dephospho-CoA (dPCoA) and pyrophosphate.</text>
</comment>
<evidence type="ECO:0000256" key="9">
    <source>
        <dbReference type="HAMAP-Rule" id="MF_00151"/>
    </source>
</evidence>
<feature type="region of interest" description="Disordered" evidence="10">
    <location>
        <begin position="151"/>
        <end position="171"/>
    </location>
</feature>
<feature type="binding site" evidence="9">
    <location>
        <position position="21"/>
    </location>
    <ligand>
        <name>ATP</name>
        <dbReference type="ChEBI" id="CHEBI:30616"/>
    </ligand>
</feature>
<keyword evidence="5 9" id="KW-0067">ATP-binding</keyword>
<dbReference type="InterPro" id="IPR004821">
    <property type="entry name" value="Cyt_trans-like"/>
</dbReference>
<evidence type="ECO:0000256" key="6">
    <source>
        <dbReference type="ARBA" id="ARBA00022842"/>
    </source>
</evidence>
<proteinExistence type="inferred from homology"/>
<feature type="binding site" evidence="9">
    <location>
        <begin position="13"/>
        <end position="14"/>
    </location>
    <ligand>
        <name>ATP</name>
        <dbReference type="ChEBI" id="CHEBI:30616"/>
    </ligand>
</feature>
<dbReference type="InterPro" id="IPR014729">
    <property type="entry name" value="Rossmann-like_a/b/a_fold"/>
</dbReference>